<sequence length="59" mass="6420">MGTELIVLAAMTVVCPAWIFFQRWIAKHDPDAPGVEGCRGSCGSRCTGACERETQVHQV</sequence>
<organism evidence="2 3">
    <name type="scientific">Eiseniibacteriota bacterium</name>
    <dbReference type="NCBI Taxonomy" id="2212470"/>
    <lineage>
        <taxon>Bacteria</taxon>
        <taxon>Candidatus Eiseniibacteriota</taxon>
    </lineage>
</organism>
<reference evidence="2" key="1">
    <citation type="submission" date="2020-04" db="EMBL/GenBank/DDBJ databases">
        <authorList>
            <person name="Zhang T."/>
        </authorList>
    </citation>
    <scope>NUCLEOTIDE SEQUENCE</scope>
    <source>
        <strain evidence="2">HKST-UBA01</strain>
    </source>
</reference>
<evidence type="ECO:0000313" key="3">
    <source>
        <dbReference type="Proteomes" id="UP000697710"/>
    </source>
</evidence>
<evidence type="ECO:0000313" key="2">
    <source>
        <dbReference type="EMBL" id="MCA9726643.1"/>
    </source>
</evidence>
<keyword evidence="1" id="KW-0812">Transmembrane</keyword>
<gene>
    <name evidence="2" type="ORF">KC729_03105</name>
</gene>
<dbReference type="AlphaFoldDB" id="A0A956RN14"/>
<protein>
    <recommendedName>
        <fullName evidence="4">FeoB-associated Cys-rich membrane protein</fullName>
    </recommendedName>
</protein>
<dbReference type="Proteomes" id="UP000697710">
    <property type="component" value="Unassembled WGS sequence"/>
</dbReference>
<keyword evidence="1" id="KW-1133">Transmembrane helix</keyword>
<accession>A0A956RN14</accession>
<dbReference type="EMBL" id="JAGQHR010000051">
    <property type="protein sequence ID" value="MCA9726643.1"/>
    <property type="molecule type" value="Genomic_DNA"/>
</dbReference>
<proteinExistence type="predicted"/>
<feature type="transmembrane region" description="Helical" evidence="1">
    <location>
        <begin position="6"/>
        <end position="25"/>
    </location>
</feature>
<evidence type="ECO:0000256" key="1">
    <source>
        <dbReference type="SAM" id="Phobius"/>
    </source>
</evidence>
<reference evidence="2" key="2">
    <citation type="journal article" date="2021" name="Microbiome">
        <title>Successional dynamics and alternative stable states in a saline activated sludge microbial community over 9 years.</title>
        <authorList>
            <person name="Wang Y."/>
            <person name="Ye J."/>
            <person name="Ju F."/>
            <person name="Liu L."/>
            <person name="Boyd J.A."/>
            <person name="Deng Y."/>
            <person name="Parks D.H."/>
            <person name="Jiang X."/>
            <person name="Yin X."/>
            <person name="Woodcroft B.J."/>
            <person name="Tyson G.W."/>
            <person name="Hugenholtz P."/>
            <person name="Polz M.F."/>
            <person name="Zhang T."/>
        </authorList>
    </citation>
    <scope>NUCLEOTIDE SEQUENCE</scope>
    <source>
        <strain evidence="2">HKST-UBA01</strain>
    </source>
</reference>
<evidence type="ECO:0008006" key="4">
    <source>
        <dbReference type="Google" id="ProtNLM"/>
    </source>
</evidence>
<keyword evidence="1" id="KW-0472">Membrane</keyword>
<name>A0A956RN14_UNCEI</name>
<comment type="caution">
    <text evidence="2">The sequence shown here is derived from an EMBL/GenBank/DDBJ whole genome shotgun (WGS) entry which is preliminary data.</text>
</comment>